<proteinExistence type="predicted"/>
<protein>
    <submittedName>
        <fullName evidence="5">WD-repeat protein-like protein</fullName>
    </submittedName>
</protein>
<evidence type="ECO:0000256" key="3">
    <source>
        <dbReference type="PROSITE-ProRule" id="PRU00221"/>
    </source>
</evidence>
<dbReference type="Gene3D" id="2.130.10.10">
    <property type="entry name" value="YVTN repeat-like/Quinoprotein amine dehydrogenase"/>
    <property type="match status" value="1"/>
</dbReference>
<feature type="non-terminal residue" evidence="5">
    <location>
        <position position="1"/>
    </location>
</feature>
<dbReference type="EMBL" id="LXQA010033124">
    <property type="protein sequence ID" value="MCH96746.1"/>
    <property type="molecule type" value="Genomic_DNA"/>
</dbReference>
<reference evidence="5 6" key="1">
    <citation type="journal article" date="2018" name="Front. Plant Sci.">
        <title>Red Clover (Trifolium pratense) and Zigzag Clover (T. medium) - A Picture of Genomic Similarities and Differences.</title>
        <authorList>
            <person name="Dluhosova J."/>
            <person name="Istvanek J."/>
            <person name="Nedelnik J."/>
            <person name="Repkova J."/>
        </authorList>
    </citation>
    <scope>NUCLEOTIDE SEQUENCE [LARGE SCALE GENOMIC DNA]</scope>
    <source>
        <strain evidence="6">cv. 10/8</strain>
        <tissue evidence="5">Leaf</tissue>
    </source>
</reference>
<evidence type="ECO:0000256" key="4">
    <source>
        <dbReference type="SAM" id="MobiDB-lite"/>
    </source>
</evidence>
<dbReference type="PROSITE" id="PS00678">
    <property type="entry name" value="WD_REPEATS_1"/>
    <property type="match status" value="1"/>
</dbReference>
<dbReference type="SUPFAM" id="SSF50978">
    <property type="entry name" value="WD40 repeat-like"/>
    <property type="match status" value="1"/>
</dbReference>
<feature type="region of interest" description="Disordered" evidence="4">
    <location>
        <begin position="50"/>
        <end position="70"/>
    </location>
</feature>
<comment type="caution">
    <text evidence="5">The sequence shown here is derived from an EMBL/GenBank/DDBJ whole genome shotgun (WGS) entry which is preliminary data.</text>
</comment>
<evidence type="ECO:0000256" key="2">
    <source>
        <dbReference type="ARBA" id="ARBA00022737"/>
    </source>
</evidence>
<dbReference type="InterPro" id="IPR036322">
    <property type="entry name" value="WD40_repeat_dom_sf"/>
</dbReference>
<name>A0A392NA74_9FABA</name>
<dbReference type="InterPro" id="IPR019775">
    <property type="entry name" value="WD40_repeat_CS"/>
</dbReference>
<dbReference type="InterPro" id="IPR015943">
    <property type="entry name" value="WD40/YVTN_repeat-like_dom_sf"/>
</dbReference>
<dbReference type="PROSITE" id="PS50082">
    <property type="entry name" value="WD_REPEATS_2"/>
    <property type="match status" value="1"/>
</dbReference>
<dbReference type="AlphaFoldDB" id="A0A392NA74"/>
<keyword evidence="6" id="KW-1185">Reference proteome</keyword>
<feature type="compositionally biased region" description="Basic and acidic residues" evidence="4">
    <location>
        <begin position="60"/>
        <end position="70"/>
    </location>
</feature>
<keyword evidence="2" id="KW-0677">Repeat</keyword>
<accession>A0A392NA74</accession>
<organism evidence="5 6">
    <name type="scientific">Trifolium medium</name>
    <dbReference type="NCBI Taxonomy" id="97028"/>
    <lineage>
        <taxon>Eukaryota</taxon>
        <taxon>Viridiplantae</taxon>
        <taxon>Streptophyta</taxon>
        <taxon>Embryophyta</taxon>
        <taxon>Tracheophyta</taxon>
        <taxon>Spermatophyta</taxon>
        <taxon>Magnoliopsida</taxon>
        <taxon>eudicotyledons</taxon>
        <taxon>Gunneridae</taxon>
        <taxon>Pentapetalae</taxon>
        <taxon>rosids</taxon>
        <taxon>fabids</taxon>
        <taxon>Fabales</taxon>
        <taxon>Fabaceae</taxon>
        <taxon>Papilionoideae</taxon>
        <taxon>50 kb inversion clade</taxon>
        <taxon>NPAAA clade</taxon>
        <taxon>Hologalegina</taxon>
        <taxon>IRL clade</taxon>
        <taxon>Trifolieae</taxon>
        <taxon>Trifolium</taxon>
    </lineage>
</organism>
<dbReference type="Proteomes" id="UP000265520">
    <property type="component" value="Unassembled WGS sequence"/>
</dbReference>
<evidence type="ECO:0000256" key="1">
    <source>
        <dbReference type="ARBA" id="ARBA00022574"/>
    </source>
</evidence>
<feature type="repeat" description="WD" evidence="3">
    <location>
        <begin position="32"/>
        <end position="55"/>
    </location>
</feature>
<evidence type="ECO:0000313" key="6">
    <source>
        <dbReference type="Proteomes" id="UP000265520"/>
    </source>
</evidence>
<dbReference type="InterPro" id="IPR001680">
    <property type="entry name" value="WD40_rpt"/>
</dbReference>
<keyword evidence="1 3" id="KW-0853">WD repeat</keyword>
<sequence length="70" mass="7792">VSLEDGTSYDVRTSNAMCPMPQLSRMLLLHFLLATGSMDKTVKLWDLSNNQPSCAASKTPEAEAQRENYK</sequence>
<evidence type="ECO:0000313" key="5">
    <source>
        <dbReference type="EMBL" id="MCH96746.1"/>
    </source>
</evidence>